<evidence type="ECO:0000313" key="1">
    <source>
        <dbReference type="Proteomes" id="UP000887580"/>
    </source>
</evidence>
<protein>
    <submittedName>
        <fullName evidence="2">Uncharacterized protein</fullName>
    </submittedName>
</protein>
<accession>A0AC35FZY0</accession>
<reference evidence="2" key="1">
    <citation type="submission" date="2022-11" db="UniProtKB">
        <authorList>
            <consortium name="WormBaseParasite"/>
        </authorList>
    </citation>
    <scope>IDENTIFICATION</scope>
</reference>
<sequence length="1001" mass="112874">MEEKSSTRARRSTKNRETYSPSRFNIPITRQPRKSTNAESKSSPATAKLPSPHTSLPPPTPSTSSSSVDNNKSLQPSSSTSTSNANKNKNSALKIPPSKRTKSLLKLSKLPPKEEIFTPRETIPIKTEPPKVEPIKDNVIAPPPPPPQRQIPFDFSNIATQNLPDRRNKSKSVYQMGLLPRTTPIVRPSRHKRNQEQTLDKESSVLSTSPVVVKEEQPSPVKESSIEPSTSSTPATAFSSSKSPARRIKKSNPYSLLPASYKHEAAVPVIPLKADIPPPPSTTSDVPPPPQEAATFIPPPLPPPKPAPFDFKTVRRPRKQSIKKVSVSENDNSGGTMTAENIIIEGASAADSISIAGGEKNDNNTVLKIAKATIKSNVSGVKKKRRKRPLRLTMKKKKHSRTSFAAEIYDEEIVKEEGNEEEYDKADFDDDASEDEAIIEFELENYGDHSAKFLSNLHPDLQASFKHYENDDGSYFTRFVLYGNTFKEDIEKPSEDMAVDITEYPKYLDVFFNASTRIIDLCNDRLKETGALDVFPTERLHAKSALEILETKFNKENLCDIFIYGLSEIHKIILQSKTQNLPLPKMYIKCRDIATLIADSFISYPTELLFIFHRFFLTHLDVDALIVYMVLCRFVNQVFKISNVLKVFTAPHLNEINTLFVEIIKQNIVDPFREMIYKIDREFLTKDVVVVALVCNDVASDQYLSFQKLMLWFNTGFRKMGAIVESMTLSADWNNPELVEISAYNAIAMIQSYFKFIVETYPTSKLIVVNYGDPSMFFYHAIHFVERILGVINIAFPTSSYIDEVEHVRGGVEDTILNMTYCPSLFVIGEKAENSEISHYDQILKHYKSQQAGLIIVGDADDALTVSSKLLLSYGITPACIKRILLEHFADFIEKCTALEPLPSKTYFPCANYSNDPDFELYNVVKEEVTTMHMKLFEQTKNYYDIRADLTQKRNKSAKNDATKISPNGLSKEEIEGDIQSMNTEYTMENFSKALMNLKFS</sequence>
<dbReference type="WBParaSite" id="PS1159_v2.g2262.t1">
    <property type="protein sequence ID" value="PS1159_v2.g2262.t1"/>
    <property type="gene ID" value="PS1159_v2.g2262"/>
</dbReference>
<proteinExistence type="predicted"/>
<name>A0AC35FZY0_9BILA</name>
<organism evidence="1 2">
    <name type="scientific">Panagrolaimus sp. PS1159</name>
    <dbReference type="NCBI Taxonomy" id="55785"/>
    <lineage>
        <taxon>Eukaryota</taxon>
        <taxon>Metazoa</taxon>
        <taxon>Ecdysozoa</taxon>
        <taxon>Nematoda</taxon>
        <taxon>Chromadorea</taxon>
        <taxon>Rhabditida</taxon>
        <taxon>Tylenchina</taxon>
        <taxon>Panagrolaimomorpha</taxon>
        <taxon>Panagrolaimoidea</taxon>
        <taxon>Panagrolaimidae</taxon>
        <taxon>Panagrolaimus</taxon>
    </lineage>
</organism>
<evidence type="ECO:0000313" key="2">
    <source>
        <dbReference type="WBParaSite" id="PS1159_v2.g2262.t1"/>
    </source>
</evidence>
<dbReference type="Proteomes" id="UP000887580">
    <property type="component" value="Unplaced"/>
</dbReference>